<dbReference type="Gene3D" id="3.30.700.30">
    <property type="match status" value="1"/>
</dbReference>
<sequence>MVLKKLFVWRSSCTCCNIFREKFLHVQKRHLHLSGVLETNEATFKKVLIANRGEIACRIIRTAKKMGIKTVAVYSVADSQAKHVKMADEAVFIGPSSAIESYLNVDKILEAVRKTNADAVHPGYGFLSENREFVKILESENVVFIGPTADAICRMGDKLESKRTALAAGVNVIPGCDRIVKDLHQCVRISRDIGYPVMIKASAGGGGKGMRVARNDQEAREGFLLASQEAKSGFGDDRLLIEKYVEDPRHIEIQILADTHGNVIYLNERECSIQRRNQKVIEEAPSVFLDKTTRRAMGVQSISLCKKLKYFSAGTIEFLIDKHKNFYFLEMNTRLQVEHPVTECTTGIDLVEQMFRIAKGHPLNISQEDIGINGWAIETRIYAEDPYKSFGLPSIGRLHEYKEPHHIPGVRCDSGVEEGSKISMYYDPLISKLICHGENRQEAIEKSIKALDSYVIRGITHNIPLLRDILMQDQYKKGSLSTSFLPEVYPEGFKGLNLQEKEKHKLVGVGCVLFAANQVRSRNFLNIFEFKKRSKVLQNWDLHVILGDEVFQVDVSDCNGRFVCKVDENVFNIDKSNINFAKPILELNINGEINIFQILSKNVTGVFELIFYGNNYKLKILSQKAVKYFSLIPKKTNNYKANKIKSPMSGLVKSVLCSEGDSVLDGQELCVLEAMKMQNLIVAPSSGKIKELNIEVGDKVSAGDVLIQLE</sequence>
<dbReference type="FunFam" id="3.30.470.20:FF:000028">
    <property type="entry name" value="Methylcrotonoyl-CoA carboxylase subunit alpha, mitochondrial"/>
    <property type="match status" value="1"/>
</dbReference>
<dbReference type="PROSITE" id="PS50979">
    <property type="entry name" value="BC"/>
    <property type="match status" value="1"/>
</dbReference>
<organism evidence="22 23">
    <name type="scientific">Sitophilus oryzae</name>
    <name type="common">Rice weevil</name>
    <name type="synonym">Curculio oryzae</name>
    <dbReference type="NCBI Taxonomy" id="7048"/>
    <lineage>
        <taxon>Eukaryota</taxon>
        <taxon>Metazoa</taxon>
        <taxon>Ecdysozoa</taxon>
        <taxon>Arthropoda</taxon>
        <taxon>Hexapoda</taxon>
        <taxon>Insecta</taxon>
        <taxon>Pterygota</taxon>
        <taxon>Neoptera</taxon>
        <taxon>Endopterygota</taxon>
        <taxon>Coleoptera</taxon>
        <taxon>Polyphaga</taxon>
        <taxon>Cucujiformia</taxon>
        <taxon>Curculionidae</taxon>
        <taxon>Dryophthorinae</taxon>
        <taxon>Sitophilus</taxon>
    </lineage>
</organism>
<evidence type="ECO:0000256" key="11">
    <source>
        <dbReference type="ARBA" id="ARBA00022963"/>
    </source>
</evidence>
<comment type="cofactor">
    <cofactor evidence="1">
        <name>biotin</name>
        <dbReference type="ChEBI" id="CHEBI:57586"/>
    </cofactor>
</comment>
<comment type="function">
    <text evidence="17">This is one of the 2 subunits of the biotin-dependent propionyl-CoA carboxylase (PCC), a mitochondrial enzyme involved in the catabolism of odd chain fatty acids, branched-chain amino acids isoleucine, threonine, methionine, and valine and other metabolites. Propionyl-CoA carboxylase catalyzes the carboxylation of propionyl-CoA/propanoyl-CoA to D-methylmalonyl-CoA/(S)-methylmalonyl-CoA. Within the holoenzyme, the alpha subunit catalyzes the ATP-dependent carboxylation of the biotin carried by the biotin carboxyl carrier (BCC) domain, while the beta subunit then transfers the carboxyl group from carboxylated biotin to propionyl-CoA. Propionyl-CoA carboxylase also significantly acts on butyryl-CoA/butanoyl-CoA, which is converted to ethylmalonyl-CoA/(2S)-ethylmalonyl-CoA. Other alternative minor substrates include (2E)-butenoyl-CoA/crotonoyl-CoA.</text>
</comment>
<dbReference type="RefSeq" id="XP_030762945.1">
    <property type="nucleotide sequence ID" value="XM_030907085.1"/>
</dbReference>
<dbReference type="SUPFAM" id="SSF51246">
    <property type="entry name" value="Rudiment single hybrid motif"/>
    <property type="match status" value="1"/>
</dbReference>
<dbReference type="GO" id="GO:0046872">
    <property type="term" value="F:metal ion binding"/>
    <property type="evidence" value="ECO:0007669"/>
    <property type="project" value="UniProtKB-KW"/>
</dbReference>
<dbReference type="GO" id="GO:0004658">
    <property type="term" value="F:propionyl-CoA carboxylase activity"/>
    <property type="evidence" value="ECO:0007669"/>
    <property type="project" value="UniProtKB-EC"/>
</dbReference>
<feature type="domain" description="ATP-grasp" evidence="20">
    <location>
        <begin position="162"/>
        <end position="359"/>
    </location>
</feature>
<evidence type="ECO:0000259" key="20">
    <source>
        <dbReference type="PROSITE" id="PS50975"/>
    </source>
</evidence>
<dbReference type="FunFam" id="3.40.50.20:FF:000010">
    <property type="entry name" value="Propionyl-CoA carboxylase subunit alpha"/>
    <property type="match status" value="1"/>
</dbReference>
<evidence type="ECO:0000313" key="23">
    <source>
        <dbReference type="RefSeq" id="XP_030762945.1"/>
    </source>
</evidence>
<evidence type="ECO:0000256" key="10">
    <source>
        <dbReference type="ARBA" id="ARBA00022946"/>
    </source>
</evidence>
<dbReference type="FunFam" id="3.30.1490.20:FF:000003">
    <property type="entry name" value="acetyl-CoA carboxylase isoform X1"/>
    <property type="match status" value="1"/>
</dbReference>
<evidence type="ECO:0000256" key="17">
    <source>
        <dbReference type="ARBA" id="ARBA00056148"/>
    </source>
</evidence>
<evidence type="ECO:0000313" key="22">
    <source>
        <dbReference type="Proteomes" id="UP000504635"/>
    </source>
</evidence>
<dbReference type="InterPro" id="IPR005479">
    <property type="entry name" value="CPAse_ATP-bd"/>
</dbReference>
<keyword evidence="13" id="KW-0496">Mitochondrion</keyword>
<dbReference type="EC" id="6.4.1.3" evidence="4"/>
<dbReference type="CDD" id="cd06850">
    <property type="entry name" value="biotinyl_domain"/>
    <property type="match status" value="1"/>
</dbReference>
<evidence type="ECO:0000259" key="19">
    <source>
        <dbReference type="PROSITE" id="PS50968"/>
    </source>
</evidence>
<dbReference type="GeneID" id="115887617"/>
<keyword evidence="5" id="KW-0436">Ligase</keyword>
<evidence type="ECO:0000256" key="18">
    <source>
        <dbReference type="PROSITE-ProRule" id="PRU00409"/>
    </source>
</evidence>
<evidence type="ECO:0000256" key="5">
    <source>
        <dbReference type="ARBA" id="ARBA00022598"/>
    </source>
</evidence>
<keyword evidence="10" id="KW-0809">Transit peptide</keyword>
<dbReference type="Gene3D" id="3.30.470.20">
    <property type="entry name" value="ATP-grasp fold, B domain"/>
    <property type="match status" value="1"/>
</dbReference>
<dbReference type="FunFam" id="2.40.50.100:FF:000003">
    <property type="entry name" value="Acetyl-CoA carboxylase biotin carboxyl carrier protein"/>
    <property type="match status" value="1"/>
</dbReference>
<gene>
    <name evidence="23" type="primary">LOC115887617</name>
</gene>
<keyword evidence="6" id="KW-0479">Metal-binding</keyword>
<dbReference type="SUPFAM" id="SSF52440">
    <property type="entry name" value="PreATP-grasp domain"/>
    <property type="match status" value="1"/>
</dbReference>
<accession>A0A6J2YJ99</accession>
<dbReference type="GO" id="GO:0016042">
    <property type="term" value="P:lipid catabolic process"/>
    <property type="evidence" value="ECO:0007669"/>
    <property type="project" value="UniProtKB-KW"/>
</dbReference>
<dbReference type="NCBIfam" id="NF006367">
    <property type="entry name" value="PRK08591.1"/>
    <property type="match status" value="1"/>
</dbReference>
<name>A0A6J2YJ99_SITOR</name>
<keyword evidence="15" id="KW-0092">Biotin</keyword>
<proteinExistence type="predicted"/>
<dbReference type="PANTHER" id="PTHR18866">
    <property type="entry name" value="CARBOXYLASE:PYRUVATE/ACETYL-COA/PROPIONYL-COA CARBOXYLASE"/>
    <property type="match status" value="1"/>
</dbReference>
<dbReference type="Pfam" id="PF02786">
    <property type="entry name" value="CPSase_L_D2"/>
    <property type="match status" value="1"/>
</dbReference>
<dbReference type="OrthoDB" id="196847at2759"/>
<dbReference type="PROSITE" id="PS50968">
    <property type="entry name" value="BIOTINYL_LIPOYL"/>
    <property type="match status" value="1"/>
</dbReference>
<dbReference type="AlphaFoldDB" id="A0A6J2YJ99"/>
<comment type="subcellular location">
    <subcellularLocation>
        <location evidence="2">Mitochondrion matrix</location>
    </subcellularLocation>
</comment>
<dbReference type="PANTHER" id="PTHR18866:SF33">
    <property type="entry name" value="METHYLCROTONOYL-COA CARBOXYLASE SUBUNIT ALPHA, MITOCHONDRIAL-RELATED"/>
    <property type="match status" value="1"/>
</dbReference>
<evidence type="ECO:0000256" key="1">
    <source>
        <dbReference type="ARBA" id="ARBA00001953"/>
    </source>
</evidence>
<evidence type="ECO:0000256" key="8">
    <source>
        <dbReference type="ARBA" id="ARBA00022840"/>
    </source>
</evidence>
<dbReference type="InterPro" id="IPR005481">
    <property type="entry name" value="BC-like_N"/>
</dbReference>
<evidence type="ECO:0000256" key="12">
    <source>
        <dbReference type="ARBA" id="ARBA00023098"/>
    </source>
</evidence>
<dbReference type="InterPro" id="IPR001882">
    <property type="entry name" value="Biotin_BS"/>
</dbReference>
<dbReference type="InterPro" id="IPR005482">
    <property type="entry name" value="Biotin_COase_C"/>
</dbReference>
<evidence type="ECO:0000259" key="21">
    <source>
        <dbReference type="PROSITE" id="PS50979"/>
    </source>
</evidence>
<dbReference type="SMART" id="SM00878">
    <property type="entry name" value="Biotin_carb_C"/>
    <property type="match status" value="1"/>
</dbReference>
<dbReference type="KEGG" id="soy:115887617"/>
<dbReference type="UniPathway" id="UPA00945">
    <property type="reaction ID" value="UER00908"/>
</dbReference>
<feature type="domain" description="Lipoyl-binding" evidence="19">
    <location>
        <begin position="641"/>
        <end position="710"/>
    </location>
</feature>
<keyword evidence="9" id="KW-0460">Magnesium</keyword>
<dbReference type="InterPro" id="IPR011053">
    <property type="entry name" value="Single_hybrid_motif"/>
</dbReference>
<evidence type="ECO:0000256" key="2">
    <source>
        <dbReference type="ARBA" id="ARBA00004305"/>
    </source>
</evidence>
<comment type="catalytic activity">
    <reaction evidence="16">
        <text>propanoyl-CoA + hydrogencarbonate + ATP = (S)-methylmalonyl-CoA + ADP + phosphate + H(+)</text>
        <dbReference type="Rhea" id="RHEA:23720"/>
        <dbReference type="ChEBI" id="CHEBI:15378"/>
        <dbReference type="ChEBI" id="CHEBI:17544"/>
        <dbReference type="ChEBI" id="CHEBI:30616"/>
        <dbReference type="ChEBI" id="CHEBI:43474"/>
        <dbReference type="ChEBI" id="CHEBI:57327"/>
        <dbReference type="ChEBI" id="CHEBI:57392"/>
        <dbReference type="ChEBI" id="CHEBI:456216"/>
        <dbReference type="EC" id="6.4.1.3"/>
    </reaction>
    <physiologicalReaction direction="left-to-right" evidence="16">
        <dbReference type="Rhea" id="RHEA:23721"/>
    </physiologicalReaction>
</comment>
<dbReference type="PROSITE" id="PS00866">
    <property type="entry name" value="CPSASE_1"/>
    <property type="match status" value="1"/>
</dbReference>
<dbReference type="Pfam" id="PF00364">
    <property type="entry name" value="Biotin_lipoyl"/>
    <property type="match status" value="1"/>
</dbReference>
<dbReference type="SUPFAM" id="SSF56059">
    <property type="entry name" value="Glutathione synthetase ATP-binding domain-like"/>
    <property type="match status" value="1"/>
</dbReference>
<keyword evidence="12" id="KW-0443">Lipid metabolism</keyword>
<comment type="pathway">
    <text evidence="3">Metabolic intermediate metabolism; propanoyl-CoA degradation; succinyl-CoA from propanoyl-CoA: step 1/3.</text>
</comment>
<keyword evidence="7 18" id="KW-0547">Nucleotide-binding</keyword>
<evidence type="ECO:0000256" key="14">
    <source>
        <dbReference type="ARBA" id="ARBA00023211"/>
    </source>
</evidence>
<dbReference type="InterPro" id="IPR011761">
    <property type="entry name" value="ATP-grasp"/>
</dbReference>
<dbReference type="GO" id="GO:0005759">
    <property type="term" value="C:mitochondrial matrix"/>
    <property type="evidence" value="ECO:0007669"/>
    <property type="project" value="UniProtKB-SubCell"/>
</dbReference>
<dbReference type="InterPro" id="IPR011764">
    <property type="entry name" value="Biotin_carboxylation_dom"/>
</dbReference>
<dbReference type="Pfam" id="PF02785">
    <property type="entry name" value="Biotin_carb_C"/>
    <property type="match status" value="1"/>
</dbReference>
<evidence type="ECO:0000256" key="7">
    <source>
        <dbReference type="ARBA" id="ARBA00022741"/>
    </source>
</evidence>
<dbReference type="InterPro" id="IPR041265">
    <property type="entry name" value="PCC_BT"/>
</dbReference>
<evidence type="ECO:0000256" key="4">
    <source>
        <dbReference type="ARBA" id="ARBA00013050"/>
    </source>
</evidence>
<reference evidence="23" key="1">
    <citation type="submission" date="2025-08" db="UniProtKB">
        <authorList>
            <consortium name="RefSeq"/>
        </authorList>
    </citation>
    <scope>IDENTIFICATION</scope>
    <source>
        <tissue evidence="23">Gonads</tissue>
    </source>
</reference>
<dbReference type="Pfam" id="PF18140">
    <property type="entry name" value="PCC_BT"/>
    <property type="match status" value="1"/>
</dbReference>
<evidence type="ECO:0000256" key="9">
    <source>
        <dbReference type="ARBA" id="ARBA00022842"/>
    </source>
</evidence>
<keyword evidence="11" id="KW-0442">Lipid degradation</keyword>
<dbReference type="PROSITE" id="PS50975">
    <property type="entry name" value="ATP_GRASP"/>
    <property type="match status" value="1"/>
</dbReference>
<keyword evidence="22" id="KW-1185">Reference proteome</keyword>
<dbReference type="InterPro" id="IPR016185">
    <property type="entry name" value="PreATP-grasp_dom_sf"/>
</dbReference>
<dbReference type="SUPFAM" id="SSF51230">
    <property type="entry name" value="Single hybrid motif"/>
    <property type="match status" value="1"/>
</dbReference>
<keyword evidence="14" id="KW-0464">Manganese</keyword>
<dbReference type="InterPro" id="IPR000089">
    <property type="entry name" value="Biotin_lipoyl"/>
</dbReference>
<keyword evidence="8 18" id="KW-0067">ATP-binding</keyword>
<dbReference type="Proteomes" id="UP000504635">
    <property type="component" value="Unplaced"/>
</dbReference>
<protein>
    <recommendedName>
        <fullName evidence="4">propionyl-CoA carboxylase</fullName>
        <ecNumber evidence="4">6.4.1.3</ecNumber>
    </recommendedName>
</protein>
<evidence type="ECO:0000256" key="6">
    <source>
        <dbReference type="ARBA" id="ARBA00022723"/>
    </source>
</evidence>
<dbReference type="Pfam" id="PF00289">
    <property type="entry name" value="Biotin_carb_N"/>
    <property type="match status" value="1"/>
</dbReference>
<dbReference type="GO" id="GO:0005524">
    <property type="term" value="F:ATP binding"/>
    <property type="evidence" value="ECO:0007669"/>
    <property type="project" value="UniProtKB-UniRule"/>
</dbReference>
<dbReference type="InterPro" id="IPR050856">
    <property type="entry name" value="Biotin_carboxylase_complex"/>
</dbReference>
<dbReference type="PROSITE" id="PS00188">
    <property type="entry name" value="BIOTIN"/>
    <property type="match status" value="1"/>
</dbReference>
<evidence type="ECO:0000256" key="16">
    <source>
        <dbReference type="ARBA" id="ARBA00049495"/>
    </source>
</evidence>
<feature type="domain" description="Biotin carboxylation" evidence="21">
    <location>
        <begin position="43"/>
        <end position="490"/>
    </location>
</feature>
<evidence type="ECO:0000256" key="15">
    <source>
        <dbReference type="ARBA" id="ARBA00023267"/>
    </source>
</evidence>
<dbReference type="PROSITE" id="PS00867">
    <property type="entry name" value="CPSASE_2"/>
    <property type="match status" value="1"/>
</dbReference>
<dbReference type="InterPro" id="IPR011054">
    <property type="entry name" value="Rudment_hybrid_motif"/>
</dbReference>
<evidence type="ECO:0000256" key="3">
    <source>
        <dbReference type="ARBA" id="ARBA00005060"/>
    </source>
</evidence>
<dbReference type="InParanoid" id="A0A6J2YJ99"/>
<evidence type="ECO:0000256" key="13">
    <source>
        <dbReference type="ARBA" id="ARBA00023128"/>
    </source>
</evidence>
<dbReference type="Gene3D" id="2.40.50.100">
    <property type="match status" value="1"/>
</dbReference>